<dbReference type="KEGG" id="vg:60323322"/>
<reference evidence="2 3" key="1">
    <citation type="submission" date="2017-05" db="EMBL/GenBank/DDBJ databases">
        <authorList>
            <person name="Paudel S."/>
            <person name="Amoh N.Y."/>
            <person name="Buchser W.J."/>
            <person name="Forsyth M.H."/>
            <person name="Saha M.S."/>
            <person name="Stoner T.H."/>
            <person name="Garlena R.A."/>
            <person name="Russell D.A."/>
            <person name="Pope W.H."/>
            <person name="Jacobs-Sera D."/>
            <person name="Hatfull G.F."/>
        </authorList>
    </citation>
    <scope>NUCLEOTIDE SEQUENCE [LARGE SCALE GENOMIC DNA]</scope>
</reference>
<evidence type="ECO:0000313" key="3">
    <source>
        <dbReference type="Proteomes" id="UP000224432"/>
    </source>
</evidence>
<protein>
    <submittedName>
        <fullName evidence="2">Head-to-tail stopper</fullName>
    </submittedName>
</protein>
<keyword evidence="3" id="KW-1185">Reference proteome</keyword>
<sequence>MFPTPHTVTHRKYVKVGENAAGQAKTEPRDTSRKVSSLRPRRHDTGRAAALADRKITEYSMATPDYDWPHGSTVIDWHGREFTVHGDVEDYNGGPFGFAPGYLVTLRRVVQHALDDEDDDQADDDEGGDDGV</sequence>
<accession>A0A222ZPE5</accession>
<dbReference type="EMBL" id="MF140398">
    <property type="protein sequence ID" value="ASR86295.1"/>
    <property type="molecule type" value="Genomic_DNA"/>
</dbReference>
<evidence type="ECO:0000313" key="2">
    <source>
        <dbReference type="EMBL" id="ASR86295.1"/>
    </source>
</evidence>
<organism evidence="2 3">
    <name type="scientific">Mycobacterium phage Amohnition</name>
    <dbReference type="NCBI Taxonomy" id="2015874"/>
    <lineage>
        <taxon>Viruses</taxon>
        <taxon>Duplodnaviria</taxon>
        <taxon>Heunggongvirae</taxon>
        <taxon>Uroviricota</taxon>
        <taxon>Caudoviricetes</taxon>
        <taxon>Weiservirinae</taxon>
        <taxon>Amginevirus</taxon>
        <taxon>Amginevirus amohnition</taxon>
    </lineage>
</organism>
<dbReference type="Proteomes" id="UP000224432">
    <property type="component" value="Segment"/>
</dbReference>
<proteinExistence type="predicted"/>
<dbReference type="RefSeq" id="YP_009951878.1">
    <property type="nucleotide sequence ID" value="NC_051606.1"/>
</dbReference>
<evidence type="ECO:0000256" key="1">
    <source>
        <dbReference type="SAM" id="MobiDB-lite"/>
    </source>
</evidence>
<gene>
    <name evidence="2" type="primary">14</name>
    <name evidence="2" type="ORF">SEA_AMOHNITION_14</name>
</gene>
<feature type="region of interest" description="Disordered" evidence="1">
    <location>
        <begin position="16"/>
        <end position="47"/>
    </location>
</feature>
<dbReference type="GeneID" id="60323322"/>
<name>A0A222ZPE5_9CAUD</name>